<keyword evidence="2" id="KW-0808">Transferase</keyword>
<dbReference type="Proteomes" id="UP000808914">
    <property type="component" value="Unassembled WGS sequence"/>
</dbReference>
<dbReference type="Gene3D" id="3.40.50.720">
    <property type="entry name" value="NAD(P)-binding Rossmann-like Domain"/>
    <property type="match status" value="1"/>
</dbReference>
<dbReference type="PANTHER" id="PTHR10953:SF102">
    <property type="entry name" value="ADENYLYLTRANSFERASE AND SULFURTRANSFERASE MOCS3"/>
    <property type="match status" value="1"/>
</dbReference>
<sequence>MTDRYSRQMLFKPIGASGQEKIRRKHALVIGAGALGSGACEILVRSGVGKVTIVDRDYVEWSNLQRQQLYTEEDARRRMPKAVAACEHLKQINAEVELIPIIADFFGIDIQNIIQDVNVIIDATDNFETRMYINDISQKFKVPWVYGGCVGSTGISYTIIPGKTPCFECLMGKVPFAGDTCDTVGVIAPIVQWVCSQQSVEALKILVEDDRSLRSTLVFTDLWDNEWSSIKVNQLKREDCPSCGSNPTYPYLNVNRNTESTVLCGRDTVQIRPGGGLDVDFVQLTSWFQQSDYQVDANNFLINVHLRDKRAVVFRDGRALIHGTKDEREAKMIYQQMILPALNSQT</sequence>
<dbReference type="Pfam" id="PF00899">
    <property type="entry name" value="ThiF"/>
    <property type="match status" value="1"/>
</dbReference>
<evidence type="ECO:0000313" key="3">
    <source>
        <dbReference type="Proteomes" id="UP000808914"/>
    </source>
</evidence>
<dbReference type="CDD" id="cd00757">
    <property type="entry name" value="ThiF_MoeB_HesA_family"/>
    <property type="match status" value="1"/>
</dbReference>
<dbReference type="GO" id="GO:0016779">
    <property type="term" value="F:nucleotidyltransferase activity"/>
    <property type="evidence" value="ECO:0007669"/>
    <property type="project" value="UniProtKB-KW"/>
</dbReference>
<evidence type="ECO:0000313" key="2">
    <source>
        <dbReference type="EMBL" id="MBM7645084.1"/>
    </source>
</evidence>
<reference evidence="2 3" key="1">
    <citation type="submission" date="2021-01" db="EMBL/GenBank/DDBJ databases">
        <title>Genomic Encyclopedia of Type Strains, Phase IV (KMG-IV): sequencing the most valuable type-strain genomes for metagenomic binning, comparative biology and taxonomic classification.</title>
        <authorList>
            <person name="Goeker M."/>
        </authorList>
    </citation>
    <scope>NUCLEOTIDE SEQUENCE [LARGE SCALE GENOMIC DNA]</scope>
    <source>
        <strain evidence="2 3">DSM 28236</strain>
    </source>
</reference>
<gene>
    <name evidence="2" type="ORF">JOD45_001295</name>
</gene>
<dbReference type="RefSeq" id="WP_205003025.1">
    <property type="nucleotide sequence ID" value="NZ_JAFBER010000006.1"/>
</dbReference>
<keyword evidence="3" id="KW-1185">Reference proteome</keyword>
<comment type="caution">
    <text evidence="2">The sequence shown here is derived from an EMBL/GenBank/DDBJ whole genome shotgun (WGS) entry which is preliminary data.</text>
</comment>
<proteinExistence type="predicted"/>
<evidence type="ECO:0000259" key="1">
    <source>
        <dbReference type="Pfam" id="PF00899"/>
    </source>
</evidence>
<dbReference type="InterPro" id="IPR045886">
    <property type="entry name" value="ThiF/MoeB/HesA"/>
</dbReference>
<dbReference type="PANTHER" id="PTHR10953">
    <property type="entry name" value="UBIQUITIN-ACTIVATING ENZYME E1"/>
    <property type="match status" value="1"/>
</dbReference>
<accession>A0ABS2PYF8</accession>
<dbReference type="EMBL" id="JAFBER010000006">
    <property type="protein sequence ID" value="MBM7645084.1"/>
    <property type="molecule type" value="Genomic_DNA"/>
</dbReference>
<keyword evidence="2" id="KW-0548">Nucleotidyltransferase</keyword>
<protein>
    <submittedName>
        <fullName evidence="2">Adenylyltransferase/sulfurtransferase</fullName>
    </submittedName>
</protein>
<organism evidence="2 3">
    <name type="scientific">Scopulibacillus daqui</name>
    <dbReference type="NCBI Taxonomy" id="1469162"/>
    <lineage>
        <taxon>Bacteria</taxon>
        <taxon>Bacillati</taxon>
        <taxon>Bacillota</taxon>
        <taxon>Bacilli</taxon>
        <taxon>Bacillales</taxon>
        <taxon>Sporolactobacillaceae</taxon>
        <taxon>Scopulibacillus</taxon>
    </lineage>
</organism>
<dbReference type="InterPro" id="IPR035985">
    <property type="entry name" value="Ubiquitin-activating_enz"/>
</dbReference>
<name>A0ABS2PYF8_9BACL</name>
<dbReference type="InterPro" id="IPR000594">
    <property type="entry name" value="ThiF_NAD_FAD-bd"/>
</dbReference>
<dbReference type="SUPFAM" id="SSF69572">
    <property type="entry name" value="Activating enzymes of the ubiquitin-like proteins"/>
    <property type="match status" value="1"/>
</dbReference>
<feature type="domain" description="THIF-type NAD/FAD binding fold" evidence="1">
    <location>
        <begin position="5"/>
        <end position="241"/>
    </location>
</feature>